<reference evidence="8 9" key="1">
    <citation type="submission" date="2020-08" db="EMBL/GenBank/DDBJ databases">
        <title>Genome sequence of Weissella diestrammenae KACC 16890T.</title>
        <authorList>
            <person name="Hyun D.-W."/>
            <person name="Bae J.-W."/>
        </authorList>
    </citation>
    <scope>NUCLEOTIDE SEQUENCE [LARGE SCALE GENOMIC DNA]</scope>
    <source>
        <strain evidence="8 9">KACC 16890</strain>
    </source>
</reference>
<evidence type="ECO:0000313" key="9">
    <source>
        <dbReference type="Proteomes" id="UP000515800"/>
    </source>
</evidence>
<dbReference type="PANTHER" id="PTHR30619">
    <property type="entry name" value="DNA INTERNALIZATION/COMPETENCE PROTEIN COMEC/REC2"/>
    <property type="match status" value="1"/>
</dbReference>
<dbReference type="InterPro" id="IPR004477">
    <property type="entry name" value="ComEC_N"/>
</dbReference>
<organism evidence="8 9">
    <name type="scientific">Weissella diestrammenae</name>
    <dbReference type="NCBI Taxonomy" id="1162633"/>
    <lineage>
        <taxon>Bacteria</taxon>
        <taxon>Bacillati</taxon>
        <taxon>Bacillota</taxon>
        <taxon>Bacilli</taxon>
        <taxon>Lactobacillales</taxon>
        <taxon>Lactobacillaceae</taxon>
        <taxon>Weissella</taxon>
    </lineage>
</organism>
<dbReference type="SMART" id="SM00849">
    <property type="entry name" value="Lactamase_B"/>
    <property type="match status" value="1"/>
</dbReference>
<dbReference type="Proteomes" id="UP000515800">
    <property type="component" value="Chromosome"/>
</dbReference>
<name>A0A7G9T4D6_9LACO</name>
<keyword evidence="5 6" id="KW-0472">Membrane</keyword>
<accession>A0A7G9T4D6</accession>
<feature type="transmembrane region" description="Helical" evidence="6">
    <location>
        <begin position="437"/>
        <end position="456"/>
    </location>
</feature>
<dbReference type="Pfam" id="PF03772">
    <property type="entry name" value="Competence"/>
    <property type="match status" value="1"/>
</dbReference>
<feature type="transmembrane region" description="Helical" evidence="6">
    <location>
        <begin position="229"/>
        <end position="249"/>
    </location>
</feature>
<dbReference type="Gene3D" id="3.60.15.10">
    <property type="entry name" value="Ribonuclease Z/Hydroxyacylglutathione hydrolase-like"/>
    <property type="match status" value="1"/>
</dbReference>
<dbReference type="AlphaFoldDB" id="A0A7G9T4D6"/>
<feature type="domain" description="Metallo-beta-lactamase" evidence="7">
    <location>
        <begin position="493"/>
        <end position="697"/>
    </location>
</feature>
<feature type="transmembrane region" description="Helical" evidence="6">
    <location>
        <begin position="352"/>
        <end position="371"/>
    </location>
</feature>
<dbReference type="PANTHER" id="PTHR30619:SF7">
    <property type="entry name" value="BETA-LACTAMASE DOMAIN PROTEIN"/>
    <property type="match status" value="1"/>
</dbReference>
<dbReference type="RefSeq" id="WP_187528796.1">
    <property type="nucleotide sequence ID" value="NZ_CP060724.1"/>
</dbReference>
<feature type="transmembrane region" description="Helical" evidence="6">
    <location>
        <begin position="7"/>
        <end position="26"/>
    </location>
</feature>
<evidence type="ECO:0000256" key="2">
    <source>
        <dbReference type="ARBA" id="ARBA00022475"/>
    </source>
</evidence>
<dbReference type="InterPro" id="IPR035681">
    <property type="entry name" value="ComA-like_MBL"/>
</dbReference>
<evidence type="ECO:0000256" key="5">
    <source>
        <dbReference type="ARBA" id="ARBA00023136"/>
    </source>
</evidence>
<dbReference type="EMBL" id="CP060724">
    <property type="protein sequence ID" value="QNN74961.1"/>
    <property type="molecule type" value="Genomic_DNA"/>
</dbReference>
<sequence>MRQGQWLIIGIVAVLAHSILRWHQWWCILPLLWFSWVAYCQLSRRYFQIMCVVLLLVFGVAMIQRYDAYQQQPESISRAMTLTVHPDDLNSRDHRVTGRVRYCHRNYYLIWQIDDQAVYQQYQKMKSSFKLQGIGQINEPQRKNNRHSMDFYQMLAYRNIQYVIRLRSGVITNSQPKLSLRDWILSGIKDWHFGLVSWFECLPDGLRDYGETLLLGFTRPDFYDDNRGIRTAGLVHLFSISGFQVMLVYRSWRAFGRWVGIARETNLMMLQIGLVGLWLFAGGVISLIRPISLAILNTWREMHWLKLSRYDLFGWSLLFGVVIEPGVLQTLGGQLSYVLAFGLLWVDDRPDWQVSLLLGVMIVPYLIYHTYEWHPLALLVNLVAVPVFTWVILPVLVIGILAAKFNMILIVTIANQLIQWCQFLIANVGQVPGNLNFGAISLLSAGILVFLTVRLLEMVNRVRIFQIIGYLILLTCLAGRTFCGRVIFINVGQGDSTLFVMPFKRQIMLLDTGGTRMMPDSNNIKRLRYQSKSAQDLLRNLSGFGISRIDQLVLTHKDWDHIGNLGALAKAMPINEVIVPSGMEHDNNFRRMTRPLKLNIRAITDQDQKVSQLKIIHPLTQGTGENEHSLAGIGQFGPLKMVFTGDLDQAGEERILQNYDVPQIDVLKFGHHGSQTSTSDKWLSQLRPRIGIVSAGQNNRYRHPSQIVLQKARDRKMLVYNTQKHGMVEYTWFFGTSWWRTLYNGSDITDNSK</sequence>
<proteinExistence type="predicted"/>
<feature type="transmembrane region" description="Helical" evidence="6">
    <location>
        <begin position="46"/>
        <end position="63"/>
    </location>
</feature>
<evidence type="ECO:0000256" key="3">
    <source>
        <dbReference type="ARBA" id="ARBA00022692"/>
    </source>
</evidence>
<dbReference type="CDD" id="cd07731">
    <property type="entry name" value="ComA-like_MBL-fold"/>
    <property type="match status" value="1"/>
</dbReference>
<dbReference type="InterPro" id="IPR036866">
    <property type="entry name" value="RibonucZ/Hydroxyglut_hydro"/>
</dbReference>
<evidence type="ECO:0000313" key="8">
    <source>
        <dbReference type="EMBL" id="QNN74961.1"/>
    </source>
</evidence>
<keyword evidence="2" id="KW-1003">Cell membrane</keyword>
<dbReference type="GO" id="GO:0005886">
    <property type="term" value="C:plasma membrane"/>
    <property type="evidence" value="ECO:0007669"/>
    <property type="project" value="UniProtKB-SubCell"/>
</dbReference>
<protein>
    <submittedName>
        <fullName evidence="8">ComEC/Rec2 family competence protein</fullName>
    </submittedName>
</protein>
<comment type="subcellular location">
    <subcellularLocation>
        <location evidence="1">Cell membrane</location>
        <topology evidence="1">Multi-pass membrane protein</topology>
    </subcellularLocation>
</comment>
<dbReference type="KEGG" id="wdi:H9L19_06115"/>
<evidence type="ECO:0000256" key="4">
    <source>
        <dbReference type="ARBA" id="ARBA00022989"/>
    </source>
</evidence>
<evidence type="ECO:0000259" key="7">
    <source>
        <dbReference type="SMART" id="SM00849"/>
    </source>
</evidence>
<feature type="transmembrane region" description="Helical" evidence="6">
    <location>
        <begin position="312"/>
        <end position="332"/>
    </location>
</feature>
<dbReference type="SUPFAM" id="SSF56281">
    <property type="entry name" value="Metallo-hydrolase/oxidoreductase"/>
    <property type="match status" value="1"/>
</dbReference>
<dbReference type="Pfam" id="PF00753">
    <property type="entry name" value="Lactamase_B"/>
    <property type="match status" value="1"/>
</dbReference>
<feature type="transmembrane region" description="Helical" evidence="6">
    <location>
        <begin position="468"/>
        <end position="488"/>
    </location>
</feature>
<keyword evidence="4 6" id="KW-1133">Transmembrane helix</keyword>
<dbReference type="InterPro" id="IPR052159">
    <property type="entry name" value="Competence_DNA_uptake"/>
</dbReference>
<feature type="transmembrane region" description="Helical" evidence="6">
    <location>
        <begin position="269"/>
        <end position="291"/>
    </location>
</feature>
<evidence type="ECO:0000256" key="1">
    <source>
        <dbReference type="ARBA" id="ARBA00004651"/>
    </source>
</evidence>
<feature type="transmembrane region" description="Helical" evidence="6">
    <location>
        <begin position="378"/>
        <end position="402"/>
    </location>
</feature>
<keyword evidence="9" id="KW-1185">Reference proteome</keyword>
<dbReference type="InterPro" id="IPR001279">
    <property type="entry name" value="Metallo-B-lactamas"/>
</dbReference>
<evidence type="ECO:0000256" key="6">
    <source>
        <dbReference type="SAM" id="Phobius"/>
    </source>
</evidence>
<keyword evidence="3 6" id="KW-0812">Transmembrane</keyword>
<gene>
    <name evidence="8" type="ORF">H9L19_06115</name>
</gene>